<reference evidence="3" key="2">
    <citation type="journal article" date="2021" name="PeerJ">
        <title>Extensive microbial diversity within the chicken gut microbiome revealed by metagenomics and culture.</title>
        <authorList>
            <person name="Gilroy R."/>
            <person name="Ravi A."/>
            <person name="Getino M."/>
            <person name="Pursley I."/>
            <person name="Horton D.L."/>
            <person name="Alikhan N.F."/>
            <person name="Baker D."/>
            <person name="Gharbi K."/>
            <person name="Hall N."/>
            <person name="Watson M."/>
            <person name="Adriaenssens E.M."/>
            <person name="Foster-Nyarko E."/>
            <person name="Jarju S."/>
            <person name="Secka A."/>
            <person name="Antonio M."/>
            <person name="Oren A."/>
            <person name="Chaudhuri R.R."/>
            <person name="La Ragione R."/>
            <person name="Hildebrand F."/>
            <person name="Pallen M.J."/>
        </authorList>
    </citation>
    <scope>NUCLEOTIDE SEQUENCE</scope>
    <source>
        <strain evidence="3">G3-8215</strain>
    </source>
</reference>
<organism evidence="3 4">
    <name type="scientific">Candidatus Cryptobacteroides avicola</name>
    <dbReference type="NCBI Taxonomy" id="2840757"/>
    <lineage>
        <taxon>Bacteria</taxon>
        <taxon>Pseudomonadati</taxon>
        <taxon>Bacteroidota</taxon>
        <taxon>Bacteroidia</taxon>
        <taxon>Bacteroidales</taxon>
        <taxon>Candidatus Cryptobacteroides</taxon>
    </lineage>
</organism>
<reference evidence="3" key="1">
    <citation type="submission" date="2020-10" db="EMBL/GenBank/DDBJ databases">
        <authorList>
            <person name="Gilroy R."/>
        </authorList>
    </citation>
    <scope>NUCLEOTIDE SEQUENCE</scope>
    <source>
        <strain evidence="3">G3-8215</strain>
    </source>
</reference>
<gene>
    <name evidence="3" type="ORF">IAB75_10335</name>
</gene>
<evidence type="ECO:0000313" key="4">
    <source>
        <dbReference type="Proteomes" id="UP000725002"/>
    </source>
</evidence>
<dbReference type="Pfam" id="PF12866">
    <property type="entry name" value="DUF3823"/>
    <property type="match status" value="1"/>
</dbReference>
<feature type="signal peptide" evidence="1">
    <location>
        <begin position="1"/>
        <end position="23"/>
    </location>
</feature>
<feature type="chain" id="PRO_5037557318" evidence="1">
    <location>
        <begin position="24"/>
        <end position="271"/>
    </location>
</feature>
<evidence type="ECO:0000259" key="2">
    <source>
        <dbReference type="Pfam" id="PF12866"/>
    </source>
</evidence>
<proteinExistence type="predicted"/>
<dbReference type="AlphaFoldDB" id="A0A940DTY1"/>
<dbReference type="PROSITE" id="PS51257">
    <property type="entry name" value="PROKAR_LIPOPROTEIN"/>
    <property type="match status" value="1"/>
</dbReference>
<sequence>MKKTLFFTSILFGLMSASSCAMFEIDNYDAPSETLRGRVIDAATGEPVLTDQGSEGIRVRLEETSWEGNVTPQDFNCRPDGTFQNTKLFEADYNVRVDGPFIPIVRLSPDGTVLQDDSQNVHIQGVTELEFKVQPFLKVEFVGLPTVDDGQITAKVRVSRAVSKEDFKAAIEPMGNWKDEYSNVTDIQLFVSYSSSVGYRARDEVWSSSIEYNGADFEPLLGTEITIKSNVDRERIPSGRHVFIRAASRINYETAGYKRWNYSEPLEVIIP</sequence>
<dbReference type="Gene3D" id="2.60.40.1120">
    <property type="entry name" value="Carboxypeptidase-like, regulatory domain"/>
    <property type="match status" value="1"/>
</dbReference>
<dbReference type="Gene3D" id="2.60.40.2060">
    <property type="match status" value="1"/>
</dbReference>
<dbReference type="EMBL" id="JADILV010000075">
    <property type="protein sequence ID" value="MBO8484490.1"/>
    <property type="molecule type" value="Genomic_DNA"/>
</dbReference>
<feature type="domain" description="DUF3823" evidence="2">
    <location>
        <begin position="34"/>
        <end position="134"/>
    </location>
</feature>
<evidence type="ECO:0000256" key="1">
    <source>
        <dbReference type="SAM" id="SignalP"/>
    </source>
</evidence>
<name>A0A940DTY1_9BACT</name>
<protein>
    <submittedName>
        <fullName evidence="3">DUF3823 domain-containing protein</fullName>
    </submittedName>
</protein>
<keyword evidence="1" id="KW-0732">Signal</keyword>
<dbReference type="Proteomes" id="UP000725002">
    <property type="component" value="Unassembled WGS sequence"/>
</dbReference>
<evidence type="ECO:0000313" key="3">
    <source>
        <dbReference type="EMBL" id="MBO8484490.1"/>
    </source>
</evidence>
<accession>A0A940DTY1</accession>
<dbReference type="InterPro" id="IPR024278">
    <property type="entry name" value="DUF3823_N"/>
</dbReference>
<comment type="caution">
    <text evidence="3">The sequence shown here is derived from an EMBL/GenBank/DDBJ whole genome shotgun (WGS) entry which is preliminary data.</text>
</comment>